<dbReference type="InterPro" id="IPR036097">
    <property type="entry name" value="HisK_dim/P_sf"/>
</dbReference>
<dbReference type="Pfam" id="PF00512">
    <property type="entry name" value="HisKA"/>
    <property type="match status" value="1"/>
</dbReference>
<evidence type="ECO:0000259" key="13">
    <source>
        <dbReference type="PROSITE" id="PS50885"/>
    </source>
</evidence>
<dbReference type="InterPro" id="IPR003594">
    <property type="entry name" value="HATPase_dom"/>
</dbReference>
<comment type="catalytic activity">
    <reaction evidence="1">
        <text>ATP + protein L-histidine = ADP + protein N-phospho-L-histidine.</text>
        <dbReference type="EC" id="2.7.13.3"/>
    </reaction>
</comment>
<evidence type="ECO:0000256" key="11">
    <source>
        <dbReference type="SAM" id="Phobius"/>
    </source>
</evidence>
<evidence type="ECO:0000256" key="10">
    <source>
        <dbReference type="ARBA" id="ARBA00023136"/>
    </source>
</evidence>
<dbReference type="SUPFAM" id="SSF55874">
    <property type="entry name" value="ATPase domain of HSP90 chaperone/DNA topoisomerase II/histidine kinase"/>
    <property type="match status" value="1"/>
</dbReference>
<keyword evidence="4" id="KW-1003">Cell membrane</keyword>
<keyword evidence="5" id="KW-0597">Phosphoprotein</keyword>
<dbReference type="Gene3D" id="1.10.287.130">
    <property type="match status" value="1"/>
</dbReference>
<feature type="domain" description="Histidine kinase" evidence="12">
    <location>
        <begin position="465"/>
        <end position="676"/>
    </location>
</feature>
<evidence type="ECO:0000256" key="9">
    <source>
        <dbReference type="ARBA" id="ARBA00022989"/>
    </source>
</evidence>
<gene>
    <name evidence="14" type="ORF">CLV83_0429</name>
</gene>
<dbReference type="SMART" id="SM00388">
    <property type="entry name" value="HisKA"/>
    <property type="match status" value="1"/>
</dbReference>
<dbReference type="EMBL" id="SMFU01000007">
    <property type="protein sequence ID" value="TCK08350.1"/>
    <property type="molecule type" value="Genomic_DNA"/>
</dbReference>
<dbReference type="SMART" id="SM00387">
    <property type="entry name" value="HATPase_c"/>
    <property type="match status" value="1"/>
</dbReference>
<keyword evidence="7 11" id="KW-0812">Transmembrane</keyword>
<comment type="subcellular location">
    <subcellularLocation>
        <location evidence="2">Cell membrane</location>
        <topology evidence="2">Multi-pass membrane protein</topology>
    </subcellularLocation>
</comment>
<evidence type="ECO:0000256" key="6">
    <source>
        <dbReference type="ARBA" id="ARBA00022679"/>
    </source>
</evidence>
<dbReference type="InterPro" id="IPR033463">
    <property type="entry name" value="sCache_3"/>
</dbReference>
<dbReference type="CDD" id="cd00082">
    <property type="entry name" value="HisKA"/>
    <property type="match status" value="1"/>
</dbReference>
<reference evidence="14 15" key="1">
    <citation type="submission" date="2019-03" db="EMBL/GenBank/DDBJ databases">
        <title>Genomic Encyclopedia of Archaeal and Bacterial Type Strains, Phase II (KMG-II): from individual species to whole genera.</title>
        <authorList>
            <person name="Goeker M."/>
        </authorList>
    </citation>
    <scope>NUCLEOTIDE SEQUENCE [LARGE SCALE GENOMIC DNA]</scope>
    <source>
        <strain evidence="14 15">DSM 27697</strain>
    </source>
</reference>
<dbReference type="Pfam" id="PF17202">
    <property type="entry name" value="sCache_3_3"/>
    <property type="match status" value="1"/>
</dbReference>
<organism evidence="14 15">
    <name type="scientific">Marinobacterium mangrovicola</name>
    <dbReference type="NCBI Taxonomy" id="1476959"/>
    <lineage>
        <taxon>Bacteria</taxon>
        <taxon>Pseudomonadati</taxon>
        <taxon>Pseudomonadota</taxon>
        <taxon>Gammaproteobacteria</taxon>
        <taxon>Oceanospirillales</taxon>
        <taxon>Oceanospirillaceae</taxon>
        <taxon>Marinobacterium</taxon>
    </lineage>
</organism>
<evidence type="ECO:0000313" key="15">
    <source>
        <dbReference type="Proteomes" id="UP000294546"/>
    </source>
</evidence>
<feature type="transmembrane region" description="Helical" evidence="11">
    <location>
        <begin position="21"/>
        <end position="43"/>
    </location>
</feature>
<dbReference type="InterPro" id="IPR004358">
    <property type="entry name" value="Sig_transdc_His_kin-like_C"/>
</dbReference>
<comment type="caution">
    <text evidence="14">The sequence shown here is derived from an EMBL/GenBank/DDBJ whole genome shotgun (WGS) entry which is preliminary data.</text>
</comment>
<dbReference type="PANTHER" id="PTHR43065">
    <property type="entry name" value="SENSOR HISTIDINE KINASE"/>
    <property type="match status" value="1"/>
</dbReference>
<dbReference type="Gene3D" id="6.10.340.10">
    <property type="match status" value="1"/>
</dbReference>
<keyword evidence="6" id="KW-0808">Transferase</keyword>
<keyword evidence="10 11" id="KW-0472">Membrane</keyword>
<keyword evidence="15" id="KW-1185">Reference proteome</keyword>
<evidence type="ECO:0000256" key="3">
    <source>
        <dbReference type="ARBA" id="ARBA00012438"/>
    </source>
</evidence>
<evidence type="ECO:0000313" key="14">
    <source>
        <dbReference type="EMBL" id="TCK08350.1"/>
    </source>
</evidence>
<evidence type="ECO:0000256" key="5">
    <source>
        <dbReference type="ARBA" id="ARBA00022553"/>
    </source>
</evidence>
<evidence type="ECO:0000256" key="8">
    <source>
        <dbReference type="ARBA" id="ARBA00022777"/>
    </source>
</evidence>
<dbReference type="InterPro" id="IPR003661">
    <property type="entry name" value="HisK_dim/P_dom"/>
</dbReference>
<dbReference type="CDD" id="cd06225">
    <property type="entry name" value="HAMP"/>
    <property type="match status" value="1"/>
</dbReference>
<dbReference type="EC" id="2.7.13.3" evidence="3"/>
<dbReference type="InterPro" id="IPR005467">
    <property type="entry name" value="His_kinase_dom"/>
</dbReference>
<evidence type="ECO:0000256" key="2">
    <source>
        <dbReference type="ARBA" id="ARBA00004651"/>
    </source>
</evidence>
<evidence type="ECO:0000256" key="1">
    <source>
        <dbReference type="ARBA" id="ARBA00000085"/>
    </source>
</evidence>
<dbReference type="PROSITE" id="PS50109">
    <property type="entry name" value="HIS_KIN"/>
    <property type="match status" value="1"/>
</dbReference>
<dbReference type="OrthoDB" id="1931120at2"/>
<sequence length="695" mass="77031">MTTALIKRGWQRLTGNLRYRLLALTLFPLLLVLPGVVLLAYLWSNEVGYRQLLMKANTDLAVAHEAFFATRDRYLVRLSLAAAGDRFHHALLNSSADGGERDNTDTPLLLEQLRSATGFDYVRLLDPRGCSLTQPGDCSYPDSPLLQQAEMQGPVSGVEVFSAAELRALSAELATRARIPLVATQRATQSERSVEDRAMMLHFVYPLRDSSGNVAALLTAGLLMNANLGFVDHISNTVYGPGSLPADGIGTVTLFLDDVRISTNVQHPEAPRQRALGTRVSTQVRHQVLEEGERWLDRAFVVSDWYISAYEPVIDVNGNRIGMLYAGFLEAPFLESFYHWLELLLWLFALVLLLCTFIAIAGARSISRPFEIMTGVVDRIRGGERQRIPPLNTTDEVRVLAEHFNAMLAQLDQQHDAIQQAAVQLEEKVQERTLELKQHIAMLNETREQLIEKGKLAALGELTAGIAHEVNNPTAVILGYMDLLLDELGEQATPEIRRDAELIIEQVGRIRTIINDLLKLARPSSPRTHLEAIDINDLVLNTRTLVQHELKRRGINLRLELRASHRAQADASQLQQVLINLVMNGANAISGSGEIRVRSRNLGDGGVSLSIHDNGCGIPTDQLARIFDPFYSRGKQGTGLGLSISQRLLEQADARIKVRSRLGQGTLFVIHLKPGSRSEYCTQGHFDPVSEFIGS</sequence>
<dbReference type="Gene3D" id="3.30.565.10">
    <property type="entry name" value="Histidine kinase-like ATPase, C-terminal domain"/>
    <property type="match status" value="1"/>
</dbReference>
<keyword evidence="9 11" id="KW-1133">Transmembrane helix</keyword>
<keyword evidence="8 14" id="KW-0418">Kinase</keyword>
<dbReference type="SUPFAM" id="SSF158472">
    <property type="entry name" value="HAMP domain-like"/>
    <property type="match status" value="1"/>
</dbReference>
<dbReference type="AlphaFoldDB" id="A0A4R1GMM1"/>
<dbReference type="SMART" id="SM00304">
    <property type="entry name" value="HAMP"/>
    <property type="match status" value="1"/>
</dbReference>
<dbReference type="Pfam" id="PF02518">
    <property type="entry name" value="HATPase_c"/>
    <property type="match status" value="1"/>
</dbReference>
<evidence type="ECO:0000256" key="4">
    <source>
        <dbReference type="ARBA" id="ARBA00022475"/>
    </source>
</evidence>
<evidence type="ECO:0000256" key="7">
    <source>
        <dbReference type="ARBA" id="ARBA00022692"/>
    </source>
</evidence>
<dbReference type="InterPro" id="IPR003660">
    <property type="entry name" value="HAMP_dom"/>
</dbReference>
<name>A0A4R1GMM1_9GAMM</name>
<dbReference type="RefSeq" id="WP_132286836.1">
    <property type="nucleotide sequence ID" value="NZ_SMFU01000007.1"/>
</dbReference>
<proteinExistence type="predicted"/>
<dbReference type="PROSITE" id="PS50885">
    <property type="entry name" value="HAMP"/>
    <property type="match status" value="1"/>
</dbReference>
<dbReference type="SUPFAM" id="SSF47384">
    <property type="entry name" value="Homodimeric domain of signal transducing histidine kinase"/>
    <property type="match status" value="1"/>
</dbReference>
<evidence type="ECO:0000259" key="12">
    <source>
        <dbReference type="PROSITE" id="PS50109"/>
    </source>
</evidence>
<dbReference type="GO" id="GO:0000155">
    <property type="term" value="F:phosphorelay sensor kinase activity"/>
    <property type="evidence" value="ECO:0007669"/>
    <property type="project" value="InterPro"/>
</dbReference>
<dbReference type="Proteomes" id="UP000294546">
    <property type="component" value="Unassembled WGS sequence"/>
</dbReference>
<dbReference type="Pfam" id="PF00672">
    <property type="entry name" value="HAMP"/>
    <property type="match status" value="1"/>
</dbReference>
<dbReference type="PANTHER" id="PTHR43065:SF22">
    <property type="entry name" value="HISTIDINE KINASE"/>
    <property type="match status" value="1"/>
</dbReference>
<dbReference type="InterPro" id="IPR029151">
    <property type="entry name" value="Sensor-like_sf"/>
</dbReference>
<dbReference type="InterPro" id="IPR036890">
    <property type="entry name" value="HATPase_C_sf"/>
</dbReference>
<dbReference type="SUPFAM" id="SSF103190">
    <property type="entry name" value="Sensory domain-like"/>
    <property type="match status" value="1"/>
</dbReference>
<protein>
    <recommendedName>
        <fullName evidence="3">histidine kinase</fullName>
        <ecNumber evidence="3">2.7.13.3</ecNumber>
    </recommendedName>
</protein>
<accession>A0A4R1GMM1</accession>
<feature type="domain" description="HAMP" evidence="13">
    <location>
        <begin position="364"/>
        <end position="416"/>
    </location>
</feature>
<dbReference type="GO" id="GO:0005886">
    <property type="term" value="C:plasma membrane"/>
    <property type="evidence" value="ECO:0007669"/>
    <property type="project" value="UniProtKB-SubCell"/>
</dbReference>
<feature type="transmembrane region" description="Helical" evidence="11">
    <location>
        <begin position="343"/>
        <end position="363"/>
    </location>
</feature>
<dbReference type="PRINTS" id="PR00344">
    <property type="entry name" value="BCTRLSENSOR"/>
</dbReference>